<organism evidence="5 6">
    <name type="scientific">Diutina rugosa</name>
    <name type="common">Yeast</name>
    <name type="synonym">Candida rugosa</name>
    <dbReference type="NCBI Taxonomy" id="5481"/>
    <lineage>
        <taxon>Eukaryota</taxon>
        <taxon>Fungi</taxon>
        <taxon>Dikarya</taxon>
        <taxon>Ascomycota</taxon>
        <taxon>Saccharomycotina</taxon>
        <taxon>Pichiomycetes</taxon>
        <taxon>Debaryomycetaceae</taxon>
        <taxon>Diutina</taxon>
    </lineage>
</organism>
<dbReference type="AlphaFoldDB" id="A0A642UK81"/>
<dbReference type="GeneID" id="54782373"/>
<dbReference type="GO" id="GO:0000506">
    <property type="term" value="C:glycosylphosphatidylinositol-N-acetylglucosaminyltransferase (GPI-GnT) complex"/>
    <property type="evidence" value="ECO:0007669"/>
    <property type="project" value="InterPro"/>
</dbReference>
<dbReference type="GO" id="GO:0006506">
    <property type="term" value="P:GPI anchor biosynthetic process"/>
    <property type="evidence" value="ECO:0007669"/>
    <property type="project" value="UniProtKB-UniPathway"/>
</dbReference>
<dbReference type="PANTHER" id="PTHR15231">
    <property type="entry name" value="PHOSPHATIDYLINOSITOL N-ACETYLGLUCOSAMINYLTRANSFERASE SUBUNIT H"/>
    <property type="match status" value="1"/>
</dbReference>
<comment type="caution">
    <text evidence="5">The sequence shown here is derived from an EMBL/GenBank/DDBJ whole genome shotgun (WGS) entry which is preliminary data.</text>
</comment>
<evidence type="ECO:0000256" key="2">
    <source>
        <dbReference type="ARBA" id="ARBA00009610"/>
    </source>
</evidence>
<comment type="similarity">
    <text evidence="2">Belongs to the PIGH family.</text>
</comment>
<dbReference type="VEuPathDB" id="FungiDB:DIURU_003722"/>
<dbReference type="PANTHER" id="PTHR15231:SF1">
    <property type="entry name" value="PHOSPHATIDYLINOSITOL N-ACETYLGLUCOSAMINYLTRANSFERASE SUBUNIT H"/>
    <property type="match status" value="1"/>
</dbReference>
<dbReference type="OMA" id="ANNDKNP"/>
<evidence type="ECO:0000313" key="5">
    <source>
        <dbReference type="EMBL" id="KAA8900610.1"/>
    </source>
</evidence>
<dbReference type="Proteomes" id="UP000449547">
    <property type="component" value="Unassembled WGS sequence"/>
</dbReference>
<evidence type="ECO:0000313" key="6">
    <source>
        <dbReference type="Proteomes" id="UP000449547"/>
    </source>
</evidence>
<feature type="domain" description="Phosphatidylinositol N-acetylglucosaminyltransferase subunit H conserved" evidence="4">
    <location>
        <begin position="97"/>
        <end position="170"/>
    </location>
</feature>
<dbReference type="EMBL" id="SWFT01000108">
    <property type="protein sequence ID" value="KAA8900610.1"/>
    <property type="molecule type" value="Genomic_DNA"/>
</dbReference>
<evidence type="ECO:0000256" key="1">
    <source>
        <dbReference type="ARBA" id="ARBA00004687"/>
    </source>
</evidence>
<feature type="transmembrane region" description="Helical" evidence="3">
    <location>
        <begin position="43"/>
        <end position="63"/>
    </location>
</feature>
<keyword evidence="3" id="KW-0812">Transmembrane</keyword>
<dbReference type="RefSeq" id="XP_034011486.1">
    <property type="nucleotide sequence ID" value="XM_034156516.1"/>
</dbReference>
<evidence type="ECO:0000259" key="4">
    <source>
        <dbReference type="Pfam" id="PF10181"/>
    </source>
</evidence>
<keyword evidence="3" id="KW-0472">Membrane</keyword>
<dbReference type="UniPathway" id="UPA00196"/>
<reference evidence="5 6" key="1">
    <citation type="submission" date="2019-07" db="EMBL/GenBank/DDBJ databases">
        <title>Genome assembly of two rare yeast pathogens: Diutina rugosa and Trichomonascus ciferrii.</title>
        <authorList>
            <person name="Mixao V."/>
            <person name="Saus E."/>
            <person name="Hansen A."/>
            <person name="Lass-Flor C."/>
            <person name="Gabaldon T."/>
        </authorList>
    </citation>
    <scope>NUCLEOTIDE SEQUENCE [LARGE SCALE GENOMIC DNA]</scope>
    <source>
        <strain evidence="5 6">CBS 613</strain>
    </source>
</reference>
<dbReference type="Pfam" id="PF10181">
    <property type="entry name" value="PIG-H"/>
    <property type="match status" value="1"/>
</dbReference>
<name>A0A642UK81_DIURU</name>
<keyword evidence="3" id="KW-1133">Transmembrane helix</keyword>
<evidence type="ECO:0000256" key="3">
    <source>
        <dbReference type="SAM" id="Phobius"/>
    </source>
</evidence>
<feature type="transmembrane region" description="Helical" evidence="3">
    <location>
        <begin position="69"/>
        <end position="90"/>
    </location>
</feature>
<dbReference type="OrthoDB" id="6256716at2759"/>
<sequence>MSSPKDYILEISPAVDVVDDHNTLEFSIRHRNETVFDRYRRPVGVVAAVVMMTMILEVVGWPQAKRLQFGSWTNVVTLMVSALVWVASVLRQEPRDSVLVMKDIGIQLESIKPWRYQSSVKSFVPVGRIIDLVLHEGFHEYGQVIYYLVILTKPDPKQVSHDNIIKVVFPEFLPRKDVLLKVRSLSRDLLFGQRMCFRRVPGQGLRPVQNH</sequence>
<gene>
    <name evidence="5" type="ORF">DIURU_003722</name>
</gene>
<comment type="pathway">
    <text evidence="1">Glycolipid biosynthesis; glycosylphosphatidylinositol-anchor biosynthesis.</text>
</comment>
<dbReference type="InterPro" id="IPR044215">
    <property type="entry name" value="PIG-H"/>
</dbReference>
<proteinExistence type="inferred from homology"/>
<protein>
    <recommendedName>
        <fullName evidence="4">Phosphatidylinositol N-acetylglucosaminyltransferase subunit H conserved domain-containing protein</fullName>
    </recommendedName>
</protein>
<keyword evidence="6" id="KW-1185">Reference proteome</keyword>
<accession>A0A642UK81</accession>
<dbReference type="InterPro" id="IPR019328">
    <property type="entry name" value="PIGH-H_dom"/>
</dbReference>